<gene>
    <name evidence="1" type="ORF">AYI70_g8993</name>
</gene>
<sequence>MDTPASKKFTLKLGTGFQHAKLTNSTGSRKSFQSIADGPVYDKNKNLTAEKHEKIKIWTNHFGELIKYATGNSRCADKWENLIPSDCDYYPECDNSI</sequence>
<accession>A0A1R1XDB3</accession>
<dbReference type="OrthoDB" id="5543323at2759"/>
<name>A0A1R1XDB3_9FUNG</name>
<dbReference type="AlphaFoldDB" id="A0A1R1XDB3"/>
<evidence type="ECO:0000313" key="1">
    <source>
        <dbReference type="EMBL" id="OMJ12625.1"/>
    </source>
</evidence>
<dbReference type="Proteomes" id="UP000187283">
    <property type="component" value="Unassembled WGS sequence"/>
</dbReference>
<dbReference type="EMBL" id="LSSN01003883">
    <property type="protein sequence ID" value="OMJ12625.1"/>
    <property type="molecule type" value="Genomic_DNA"/>
</dbReference>
<keyword evidence="2" id="KW-1185">Reference proteome</keyword>
<organism evidence="1 2">
    <name type="scientific">Smittium culicis</name>
    <dbReference type="NCBI Taxonomy" id="133412"/>
    <lineage>
        <taxon>Eukaryota</taxon>
        <taxon>Fungi</taxon>
        <taxon>Fungi incertae sedis</taxon>
        <taxon>Zoopagomycota</taxon>
        <taxon>Kickxellomycotina</taxon>
        <taxon>Harpellomycetes</taxon>
        <taxon>Harpellales</taxon>
        <taxon>Legeriomycetaceae</taxon>
        <taxon>Smittium</taxon>
    </lineage>
</organism>
<protein>
    <submittedName>
        <fullName evidence="1">Uncharacterized protein</fullName>
    </submittedName>
</protein>
<reference evidence="1 2" key="1">
    <citation type="submission" date="2017-01" db="EMBL/GenBank/DDBJ databases">
        <authorList>
            <person name="Mah S.A."/>
            <person name="Swanson W.J."/>
            <person name="Moy G.W."/>
            <person name="Vacquier V.D."/>
        </authorList>
    </citation>
    <scope>NUCLEOTIDE SEQUENCE [LARGE SCALE GENOMIC DNA]</scope>
    <source>
        <strain evidence="1 2">GSMNP</strain>
    </source>
</reference>
<proteinExistence type="predicted"/>
<comment type="caution">
    <text evidence="1">The sequence shown here is derived from an EMBL/GenBank/DDBJ whole genome shotgun (WGS) entry which is preliminary data.</text>
</comment>
<evidence type="ECO:0000313" key="2">
    <source>
        <dbReference type="Proteomes" id="UP000187283"/>
    </source>
</evidence>